<gene>
    <name evidence="2" type="ORF">IWZ03DRAFT_144636</name>
</gene>
<keyword evidence="3" id="KW-1185">Reference proteome</keyword>
<accession>A0ABR1KT56</accession>
<evidence type="ECO:0000256" key="1">
    <source>
        <dbReference type="SAM" id="MobiDB-lite"/>
    </source>
</evidence>
<evidence type="ECO:0000313" key="2">
    <source>
        <dbReference type="EMBL" id="KAK7520695.1"/>
    </source>
</evidence>
<feature type="region of interest" description="Disordered" evidence="1">
    <location>
        <begin position="151"/>
        <end position="189"/>
    </location>
</feature>
<comment type="caution">
    <text evidence="2">The sequence shown here is derived from an EMBL/GenBank/DDBJ whole genome shotgun (WGS) entry which is preliminary data.</text>
</comment>
<proteinExistence type="predicted"/>
<protein>
    <submittedName>
        <fullName evidence="2">Uncharacterized protein</fullName>
    </submittedName>
</protein>
<sequence length="189" mass="20865">MASYLLILLRVEERRLCRPLWRRLRSCLEKYSIKTELSGRQWLVVGGWLVRIFCPVSCLVHKSSRSGSPGQSTFCFTPNINLGLLVTPGALLLFVLSYRNEKKTCRALGLACPDSTSPLSAPRFPYWFRARTPPVGSVCCGAGLTVVQAPPSPTTRSVQKLEPKTLGCSVSASRQPRQRSTTPSAVQLD</sequence>
<dbReference type="Proteomes" id="UP001363622">
    <property type="component" value="Unassembled WGS sequence"/>
</dbReference>
<organism evidence="2 3">
    <name type="scientific">Phyllosticta citriasiana</name>
    <dbReference type="NCBI Taxonomy" id="595635"/>
    <lineage>
        <taxon>Eukaryota</taxon>
        <taxon>Fungi</taxon>
        <taxon>Dikarya</taxon>
        <taxon>Ascomycota</taxon>
        <taxon>Pezizomycotina</taxon>
        <taxon>Dothideomycetes</taxon>
        <taxon>Dothideomycetes incertae sedis</taxon>
        <taxon>Botryosphaeriales</taxon>
        <taxon>Phyllostictaceae</taxon>
        <taxon>Phyllosticta</taxon>
    </lineage>
</organism>
<evidence type="ECO:0000313" key="3">
    <source>
        <dbReference type="Proteomes" id="UP001363622"/>
    </source>
</evidence>
<feature type="compositionally biased region" description="Polar residues" evidence="1">
    <location>
        <begin position="168"/>
        <end position="189"/>
    </location>
</feature>
<dbReference type="EMBL" id="JBBPHU010000003">
    <property type="protein sequence ID" value="KAK7520695.1"/>
    <property type="molecule type" value="Genomic_DNA"/>
</dbReference>
<reference evidence="2 3" key="1">
    <citation type="submission" date="2024-04" db="EMBL/GenBank/DDBJ databases">
        <title>Phyllosticta paracitricarpa is synonymous to the EU quarantine fungus P. citricarpa based on phylogenomic analyses.</title>
        <authorList>
            <consortium name="Lawrence Berkeley National Laboratory"/>
            <person name="Van Ingen-Buijs V.A."/>
            <person name="Van Westerhoven A.C."/>
            <person name="Haridas S."/>
            <person name="Skiadas P."/>
            <person name="Martin F."/>
            <person name="Groenewald J.Z."/>
            <person name="Crous P.W."/>
            <person name="Seidl M.F."/>
        </authorList>
    </citation>
    <scope>NUCLEOTIDE SEQUENCE [LARGE SCALE GENOMIC DNA]</scope>
    <source>
        <strain evidence="2 3">CBS 123371</strain>
    </source>
</reference>
<name>A0ABR1KT56_9PEZI</name>